<name>A0A2P5A932_PARAD</name>
<evidence type="ECO:0000313" key="2">
    <source>
        <dbReference type="EMBL" id="PON33034.1"/>
    </source>
</evidence>
<gene>
    <name evidence="2" type="ORF">PanWU01x14_356110</name>
</gene>
<sequence length="176" mass="20062">MSFWLCTPSDLLCQTDQLQKPEHKACAHSVQLLRDTERRRKLLTGLGVENTSWFHWFGSQKNQQKAVRQTKTANLAPEYEKLDTRKEKEKEVEEGRGPRKEFGFGSCRASGYFIVQVYKSQHYFTTENRCPFMMPKRPRKESATNAPNRGSNDAAPPHALTFAAAEAVDCPKGPVK</sequence>
<comment type="caution">
    <text evidence="2">The sequence shown here is derived from an EMBL/GenBank/DDBJ whole genome shotgun (WGS) entry which is preliminary data.</text>
</comment>
<accession>A0A2P5A932</accession>
<reference evidence="3" key="1">
    <citation type="submission" date="2016-06" db="EMBL/GenBank/DDBJ databases">
        <title>Parallel loss of symbiosis genes in relatives of nitrogen-fixing non-legume Parasponia.</title>
        <authorList>
            <person name="Van Velzen R."/>
            <person name="Holmer R."/>
            <person name="Bu F."/>
            <person name="Rutten L."/>
            <person name="Van Zeijl A."/>
            <person name="Liu W."/>
            <person name="Santuari L."/>
            <person name="Cao Q."/>
            <person name="Sharma T."/>
            <person name="Shen D."/>
            <person name="Roswanjaya Y."/>
            <person name="Wardhani T."/>
            <person name="Kalhor M.S."/>
            <person name="Jansen J."/>
            <person name="Van den Hoogen J."/>
            <person name="Gungor B."/>
            <person name="Hartog M."/>
            <person name="Hontelez J."/>
            <person name="Verver J."/>
            <person name="Yang W.-C."/>
            <person name="Schijlen E."/>
            <person name="Repin R."/>
            <person name="Schilthuizen M."/>
            <person name="Schranz E."/>
            <person name="Heidstra R."/>
            <person name="Miyata K."/>
            <person name="Fedorova E."/>
            <person name="Kohlen W."/>
            <person name="Bisseling T."/>
            <person name="Smit S."/>
            <person name="Geurts R."/>
        </authorList>
    </citation>
    <scope>NUCLEOTIDE SEQUENCE [LARGE SCALE GENOMIC DNA]</scope>
    <source>
        <strain evidence="3">cv. WU1-14</strain>
    </source>
</reference>
<organism evidence="2 3">
    <name type="scientific">Parasponia andersonii</name>
    <name type="common">Sponia andersonii</name>
    <dbReference type="NCBI Taxonomy" id="3476"/>
    <lineage>
        <taxon>Eukaryota</taxon>
        <taxon>Viridiplantae</taxon>
        <taxon>Streptophyta</taxon>
        <taxon>Embryophyta</taxon>
        <taxon>Tracheophyta</taxon>
        <taxon>Spermatophyta</taxon>
        <taxon>Magnoliopsida</taxon>
        <taxon>eudicotyledons</taxon>
        <taxon>Gunneridae</taxon>
        <taxon>Pentapetalae</taxon>
        <taxon>rosids</taxon>
        <taxon>fabids</taxon>
        <taxon>Rosales</taxon>
        <taxon>Cannabaceae</taxon>
        <taxon>Parasponia</taxon>
    </lineage>
</organism>
<dbReference type="AlphaFoldDB" id="A0A2P5A932"/>
<keyword evidence="3" id="KW-1185">Reference proteome</keyword>
<proteinExistence type="predicted"/>
<protein>
    <submittedName>
        <fullName evidence="2">Uncharacterized protein</fullName>
    </submittedName>
</protein>
<dbReference type="EMBL" id="JXTB01000761">
    <property type="protein sequence ID" value="PON33034.1"/>
    <property type="molecule type" value="Genomic_DNA"/>
</dbReference>
<evidence type="ECO:0000313" key="3">
    <source>
        <dbReference type="Proteomes" id="UP000237105"/>
    </source>
</evidence>
<feature type="region of interest" description="Disordered" evidence="1">
    <location>
        <begin position="134"/>
        <end position="159"/>
    </location>
</feature>
<dbReference type="Proteomes" id="UP000237105">
    <property type="component" value="Unassembled WGS sequence"/>
</dbReference>
<evidence type="ECO:0000256" key="1">
    <source>
        <dbReference type="SAM" id="MobiDB-lite"/>
    </source>
</evidence>